<protein>
    <submittedName>
        <fullName evidence="2">Bifunctional protein GlmU</fullName>
    </submittedName>
</protein>
<evidence type="ECO:0000256" key="1">
    <source>
        <dbReference type="SAM" id="MobiDB-lite"/>
    </source>
</evidence>
<name>A0AAE1LSC5_9NEOP</name>
<dbReference type="AlphaFoldDB" id="A0AAE1LSC5"/>
<organism evidence="2 3">
    <name type="scientific">Frankliniella fusca</name>
    <dbReference type="NCBI Taxonomy" id="407009"/>
    <lineage>
        <taxon>Eukaryota</taxon>
        <taxon>Metazoa</taxon>
        <taxon>Ecdysozoa</taxon>
        <taxon>Arthropoda</taxon>
        <taxon>Hexapoda</taxon>
        <taxon>Insecta</taxon>
        <taxon>Pterygota</taxon>
        <taxon>Neoptera</taxon>
        <taxon>Paraneoptera</taxon>
        <taxon>Thysanoptera</taxon>
        <taxon>Terebrantia</taxon>
        <taxon>Thripoidea</taxon>
        <taxon>Thripidae</taxon>
        <taxon>Frankliniella</taxon>
    </lineage>
</organism>
<feature type="compositionally biased region" description="Low complexity" evidence="1">
    <location>
        <begin position="53"/>
        <end position="62"/>
    </location>
</feature>
<evidence type="ECO:0000313" key="3">
    <source>
        <dbReference type="Proteomes" id="UP001219518"/>
    </source>
</evidence>
<feature type="compositionally biased region" description="Polar residues" evidence="1">
    <location>
        <begin position="30"/>
        <end position="45"/>
    </location>
</feature>
<dbReference type="Proteomes" id="UP001219518">
    <property type="component" value="Unassembled WGS sequence"/>
</dbReference>
<feature type="compositionally biased region" description="Basic and acidic residues" evidence="1">
    <location>
        <begin position="153"/>
        <end position="167"/>
    </location>
</feature>
<gene>
    <name evidence="2" type="ORF">KUF71_024188</name>
</gene>
<comment type="caution">
    <text evidence="2">The sequence shown here is derived from an EMBL/GenBank/DDBJ whole genome shotgun (WGS) entry which is preliminary data.</text>
</comment>
<evidence type="ECO:0000313" key="2">
    <source>
        <dbReference type="EMBL" id="KAK3930831.1"/>
    </source>
</evidence>
<reference evidence="2" key="1">
    <citation type="submission" date="2021-07" db="EMBL/GenBank/DDBJ databases">
        <authorList>
            <person name="Catto M.A."/>
            <person name="Jacobson A."/>
            <person name="Kennedy G."/>
            <person name="Labadie P."/>
            <person name="Hunt B.G."/>
            <person name="Srinivasan R."/>
        </authorList>
    </citation>
    <scope>NUCLEOTIDE SEQUENCE</scope>
    <source>
        <strain evidence="2">PL_HMW_Pooled</strain>
        <tissue evidence="2">Head</tissue>
    </source>
</reference>
<reference evidence="2" key="2">
    <citation type="journal article" date="2023" name="BMC Genomics">
        <title>Pest status, molecular evolution, and epigenetic factors derived from the genome assembly of Frankliniella fusca, a thysanopteran phytovirus vector.</title>
        <authorList>
            <person name="Catto M.A."/>
            <person name="Labadie P.E."/>
            <person name="Jacobson A.L."/>
            <person name="Kennedy G.G."/>
            <person name="Srinivasan R."/>
            <person name="Hunt B.G."/>
        </authorList>
    </citation>
    <scope>NUCLEOTIDE SEQUENCE</scope>
    <source>
        <strain evidence="2">PL_HMW_Pooled</strain>
    </source>
</reference>
<sequence length="416" mass="46099">MRRRSSVAPSVTIAPVRLDEVPGLMPQPPRQSFASRQLSFTGNKSADTKLRKSQSSISSHVSVRPRCSAKSNESVLAETIMEEDCSVAEPKALRPQVPINAASGNLVKEKSSSIGRVSMQPSFNQKSRSSNVSVRDQNASKEDSTIPKPKTTSPKDGKSTHPSKTERVQGLSTLSNRCESIDKGAKSQTLVKKLSLSETKIPKPQVFSASSLRSTEAQLNSTAAFEDVEIAVLTSTPHPERISKRILLSTDKDQQLKLFLSEQRSVMQAMKLSFQKLNLVLDSQLQVNLETTNLLKQIKESQGSFQFNPVTNNVLNSKDNLALVSSEKVSCNNFEPDKFSFKMLSPCQEDKENVSIQRPIRPEYLYREMKSQLACLKTPTTIRKSGPMCAETPQTYLSNAVHHQLETLFDDSEVLK</sequence>
<keyword evidence="3" id="KW-1185">Reference proteome</keyword>
<feature type="region of interest" description="Disordered" evidence="1">
    <location>
        <begin position="19"/>
        <end position="71"/>
    </location>
</feature>
<dbReference type="EMBL" id="JAHWGI010001412">
    <property type="protein sequence ID" value="KAK3930831.1"/>
    <property type="molecule type" value="Genomic_DNA"/>
</dbReference>
<proteinExistence type="predicted"/>
<feature type="region of interest" description="Disordered" evidence="1">
    <location>
        <begin position="108"/>
        <end position="179"/>
    </location>
</feature>
<accession>A0AAE1LSC5</accession>
<feature type="compositionally biased region" description="Polar residues" evidence="1">
    <location>
        <begin position="112"/>
        <end position="137"/>
    </location>
</feature>